<proteinExistence type="predicted"/>
<dbReference type="InterPro" id="IPR011032">
    <property type="entry name" value="GroES-like_sf"/>
</dbReference>
<protein>
    <submittedName>
        <fullName evidence="3">Zinc-binding dehydrogenase</fullName>
    </submittedName>
</protein>
<dbReference type="InterPro" id="IPR013149">
    <property type="entry name" value="ADH-like_C"/>
</dbReference>
<reference evidence="3 4" key="1">
    <citation type="submission" date="2024-08" db="EMBL/GenBank/DDBJ databases">
        <title>Genome sequence of Streptomyces aureus CACIA-1.46HGO.</title>
        <authorList>
            <person name="Evangelista-Martinez Z."/>
        </authorList>
    </citation>
    <scope>NUCLEOTIDE SEQUENCE [LARGE SCALE GENOMIC DNA]</scope>
    <source>
        <strain evidence="3 4">CACIA-1.46HGO</strain>
    </source>
</reference>
<dbReference type="InterPro" id="IPR020843">
    <property type="entry name" value="ER"/>
</dbReference>
<evidence type="ECO:0000313" key="3">
    <source>
        <dbReference type="EMBL" id="MFA3843103.1"/>
    </source>
</evidence>
<sequence>MASPTRTRSTFLTRYACGEPLTEDHFTTREHDVRELRANEVLLQTLALSVDPYLRGAMTGLDRYYIPQFTFDRPVHSMGVARVLDSRLDGYAAGDVVLGAIDWSDVSVLSAEEIAGRPVSGGALVRLSQPLRPLSHYLGVLGTTGVTAFFGVVGATRPRRGETIVLSGAAGGVGSVAGQIAQLLGARVIGLAGSPKKCEVLTKQLGFEAALDYRSPTLTDDLLALLPNGPDVYFDNVGGAVSQTVMSTMRKPARVIECGQIASYDDPDGGWTIDIRPIHQHGLRLESFSPSHYGEFRAGAVAQLGHWIDVGKIITLDTTYHGLKTVPTAFLDIFRGGNVGKSVVLLDSTVG</sequence>
<dbReference type="Proteomes" id="UP001571476">
    <property type="component" value="Unassembled WGS sequence"/>
</dbReference>
<keyword evidence="4" id="KW-1185">Reference proteome</keyword>
<dbReference type="Pfam" id="PF00107">
    <property type="entry name" value="ADH_zinc_N"/>
    <property type="match status" value="1"/>
</dbReference>
<dbReference type="PANTHER" id="PTHR43205">
    <property type="entry name" value="PROSTAGLANDIN REDUCTASE"/>
    <property type="match status" value="1"/>
</dbReference>
<dbReference type="Pfam" id="PF16884">
    <property type="entry name" value="ADH_N_2"/>
    <property type="match status" value="1"/>
</dbReference>
<dbReference type="InterPro" id="IPR041694">
    <property type="entry name" value="ADH_N_2"/>
</dbReference>
<evidence type="ECO:0000256" key="1">
    <source>
        <dbReference type="ARBA" id="ARBA00023002"/>
    </source>
</evidence>
<dbReference type="InterPro" id="IPR045010">
    <property type="entry name" value="MDR_fam"/>
</dbReference>
<evidence type="ECO:0000259" key="2">
    <source>
        <dbReference type="SMART" id="SM00829"/>
    </source>
</evidence>
<dbReference type="SUPFAM" id="SSF50129">
    <property type="entry name" value="GroES-like"/>
    <property type="match status" value="1"/>
</dbReference>
<name>A0ABV4T167_9ACTN</name>
<evidence type="ECO:0000313" key="4">
    <source>
        <dbReference type="Proteomes" id="UP001571476"/>
    </source>
</evidence>
<dbReference type="InterPro" id="IPR036291">
    <property type="entry name" value="NAD(P)-bd_dom_sf"/>
</dbReference>
<dbReference type="Gene3D" id="3.40.50.720">
    <property type="entry name" value="NAD(P)-binding Rossmann-like Domain"/>
    <property type="match status" value="1"/>
</dbReference>
<keyword evidence="1" id="KW-0560">Oxidoreductase</keyword>
<gene>
    <name evidence="3" type="ORF">ACEG43_44430</name>
</gene>
<dbReference type="PANTHER" id="PTHR43205:SF7">
    <property type="entry name" value="PROSTAGLANDIN REDUCTASE 1"/>
    <property type="match status" value="1"/>
</dbReference>
<organism evidence="3 4">
    <name type="scientific">Streptomyces aureus</name>
    <dbReference type="NCBI Taxonomy" id="193461"/>
    <lineage>
        <taxon>Bacteria</taxon>
        <taxon>Bacillati</taxon>
        <taxon>Actinomycetota</taxon>
        <taxon>Actinomycetes</taxon>
        <taxon>Kitasatosporales</taxon>
        <taxon>Streptomycetaceae</taxon>
        <taxon>Streptomyces</taxon>
    </lineage>
</organism>
<dbReference type="CDD" id="cd05288">
    <property type="entry name" value="PGDH"/>
    <property type="match status" value="1"/>
</dbReference>
<dbReference type="SMART" id="SM00829">
    <property type="entry name" value="PKS_ER"/>
    <property type="match status" value="1"/>
</dbReference>
<feature type="domain" description="Enoyl reductase (ER)" evidence="2">
    <location>
        <begin position="22"/>
        <end position="344"/>
    </location>
</feature>
<dbReference type="EMBL" id="JBGOSP010000051">
    <property type="protein sequence ID" value="MFA3843103.1"/>
    <property type="molecule type" value="Genomic_DNA"/>
</dbReference>
<dbReference type="SUPFAM" id="SSF51735">
    <property type="entry name" value="NAD(P)-binding Rossmann-fold domains"/>
    <property type="match status" value="1"/>
</dbReference>
<accession>A0ABV4T167</accession>
<dbReference type="RefSeq" id="WP_372566968.1">
    <property type="nucleotide sequence ID" value="NZ_JBGOSP010000051.1"/>
</dbReference>
<dbReference type="Gene3D" id="3.90.180.10">
    <property type="entry name" value="Medium-chain alcohol dehydrogenases, catalytic domain"/>
    <property type="match status" value="1"/>
</dbReference>
<comment type="caution">
    <text evidence="3">The sequence shown here is derived from an EMBL/GenBank/DDBJ whole genome shotgun (WGS) entry which is preliminary data.</text>
</comment>